<proteinExistence type="predicted"/>
<name>A0A0K2TDK7_LEPSM</name>
<reference evidence="1" key="1">
    <citation type="submission" date="2014-05" db="EMBL/GenBank/DDBJ databases">
        <authorList>
            <person name="Chronopoulou M."/>
        </authorList>
    </citation>
    <scope>NUCLEOTIDE SEQUENCE</scope>
    <source>
        <tissue evidence="1">Whole organism</tissue>
    </source>
</reference>
<evidence type="ECO:0000313" key="1">
    <source>
        <dbReference type="EMBL" id="CDW23531.1"/>
    </source>
</evidence>
<dbReference type="EMBL" id="HACA01006170">
    <property type="protein sequence ID" value="CDW23531.1"/>
    <property type="molecule type" value="Transcribed_RNA"/>
</dbReference>
<sequence>MEEVKDILKNTCVLAIFDLKKEARLKTDASRLGLRFDIQQ</sequence>
<accession>A0A0K2TDK7</accession>
<protein>
    <submittedName>
        <fullName evidence="1">Uncharacterized protein</fullName>
    </submittedName>
</protein>
<dbReference type="AlphaFoldDB" id="A0A0K2TDK7"/>
<organism evidence="1">
    <name type="scientific">Lepeophtheirus salmonis</name>
    <name type="common">Salmon louse</name>
    <name type="synonym">Caligus salmonis</name>
    <dbReference type="NCBI Taxonomy" id="72036"/>
    <lineage>
        <taxon>Eukaryota</taxon>
        <taxon>Metazoa</taxon>
        <taxon>Ecdysozoa</taxon>
        <taxon>Arthropoda</taxon>
        <taxon>Crustacea</taxon>
        <taxon>Multicrustacea</taxon>
        <taxon>Hexanauplia</taxon>
        <taxon>Copepoda</taxon>
        <taxon>Siphonostomatoida</taxon>
        <taxon>Caligidae</taxon>
        <taxon>Lepeophtheirus</taxon>
    </lineage>
</organism>